<reference evidence="2 3" key="1">
    <citation type="submission" date="2018-04" db="EMBL/GenBank/DDBJ databases">
        <title>Flavobacterium sp. nov., isolated from glacier ice.</title>
        <authorList>
            <person name="Liu Q."/>
            <person name="Xin Y.-H."/>
        </authorList>
    </citation>
    <scope>NUCLEOTIDE SEQUENCE [LARGE SCALE GENOMIC DNA]</scope>
    <source>
        <strain evidence="2 3">LB2P30</strain>
    </source>
</reference>
<dbReference type="PANTHER" id="PTHR34383:SF3">
    <property type="entry name" value="POLYPHOSPHATE:AMP PHOSPHOTRANSFERASE"/>
    <property type="match status" value="1"/>
</dbReference>
<dbReference type="NCBIfam" id="TIGR03709">
    <property type="entry name" value="PPK2_rel_1"/>
    <property type="match status" value="1"/>
</dbReference>
<feature type="domain" description="Polyphosphate kinase-2-related" evidence="1">
    <location>
        <begin position="77"/>
        <end position="298"/>
    </location>
</feature>
<dbReference type="GO" id="GO:0006797">
    <property type="term" value="P:polyphosphate metabolic process"/>
    <property type="evidence" value="ECO:0007669"/>
    <property type="project" value="InterPro"/>
</dbReference>
<evidence type="ECO:0000313" key="3">
    <source>
        <dbReference type="Proteomes" id="UP000245618"/>
    </source>
</evidence>
<evidence type="ECO:0000313" key="2">
    <source>
        <dbReference type="EMBL" id="PWA11770.1"/>
    </source>
</evidence>
<dbReference type="InterPro" id="IPR022488">
    <property type="entry name" value="PPK2-related"/>
</dbReference>
<sequence length="323" mass="37274">MPKSNNKDSNDFKERVINLSALSKKELVQRAKKFSKQYCVGDGDGFKLKDYETKASFNLGDEGKPLVNQTLQIGVDALATMQDILYAQDKWSLLLVFQAMDAAGKDGAIKHVMSGVNPQGCQVSSFKAPSSEELDHDFLWRCQKHLPERGRIGIFNRSYYEEVLVVRVHEQILKNQKLPEKLITKDIWEERFQDIRNFEKYLNRNGTIVIKFFLNVSKKEQKERFIERVDDPDKNWKFSATDVKERGYWKDYMHAYEELIKNTSTKKSPWYVIPADNKSYARIAIASAIITALEEMDLEYPKVSAAKIAELNAVKQALLDEKD</sequence>
<comment type="caution">
    <text evidence="2">The sequence shown here is derived from an EMBL/GenBank/DDBJ whole genome shotgun (WGS) entry which is preliminary data.</text>
</comment>
<accession>A0A2U1K2M1</accession>
<dbReference type="SUPFAM" id="SSF52540">
    <property type="entry name" value="P-loop containing nucleoside triphosphate hydrolases"/>
    <property type="match status" value="1"/>
</dbReference>
<dbReference type="InterPro" id="IPR022300">
    <property type="entry name" value="PPK2-rel_1"/>
</dbReference>
<dbReference type="Gene3D" id="3.40.50.300">
    <property type="entry name" value="P-loop containing nucleotide triphosphate hydrolases"/>
    <property type="match status" value="1"/>
</dbReference>
<dbReference type="RefSeq" id="WP_116760357.1">
    <property type="nucleotide sequence ID" value="NZ_QCZH01000001.1"/>
</dbReference>
<dbReference type="Pfam" id="PF03976">
    <property type="entry name" value="PPK2"/>
    <property type="match status" value="1"/>
</dbReference>
<name>A0A2U1K2M1_9FLAO</name>
<dbReference type="InterPro" id="IPR027417">
    <property type="entry name" value="P-loop_NTPase"/>
</dbReference>
<proteinExistence type="predicted"/>
<gene>
    <name evidence="2" type="ORF">DB891_02250</name>
</gene>
<protein>
    <recommendedName>
        <fullName evidence="1">Polyphosphate kinase-2-related domain-containing protein</fullName>
    </recommendedName>
</protein>
<dbReference type="EMBL" id="QCZH01000001">
    <property type="protein sequence ID" value="PWA11770.1"/>
    <property type="molecule type" value="Genomic_DNA"/>
</dbReference>
<dbReference type="PANTHER" id="PTHR34383">
    <property type="entry name" value="POLYPHOSPHATE:AMP PHOSPHOTRANSFERASE-RELATED"/>
    <property type="match status" value="1"/>
</dbReference>
<dbReference type="AlphaFoldDB" id="A0A2U1K2M1"/>
<evidence type="ECO:0000259" key="1">
    <source>
        <dbReference type="Pfam" id="PF03976"/>
    </source>
</evidence>
<organism evidence="2 3">
    <name type="scientific">Flavobacterium laiguense</name>
    <dbReference type="NCBI Taxonomy" id="2169409"/>
    <lineage>
        <taxon>Bacteria</taxon>
        <taxon>Pseudomonadati</taxon>
        <taxon>Bacteroidota</taxon>
        <taxon>Flavobacteriia</taxon>
        <taxon>Flavobacteriales</taxon>
        <taxon>Flavobacteriaceae</taxon>
        <taxon>Flavobacterium</taxon>
    </lineage>
</organism>
<dbReference type="Proteomes" id="UP000245618">
    <property type="component" value="Unassembled WGS sequence"/>
</dbReference>
<dbReference type="GO" id="GO:0016776">
    <property type="term" value="F:phosphotransferase activity, phosphate group as acceptor"/>
    <property type="evidence" value="ECO:0007669"/>
    <property type="project" value="InterPro"/>
</dbReference>
<keyword evidence="3" id="KW-1185">Reference proteome</keyword>
<dbReference type="OrthoDB" id="9775224at2"/>